<name>A0A0R2S5V3_9GAMM</name>
<keyword evidence="1" id="KW-0812">Transmembrane</keyword>
<proteinExistence type="predicted"/>
<evidence type="ECO:0000313" key="3">
    <source>
        <dbReference type="Proteomes" id="UP000051934"/>
    </source>
</evidence>
<dbReference type="Proteomes" id="UP000051934">
    <property type="component" value="Unassembled WGS sequence"/>
</dbReference>
<organism evidence="2 3">
    <name type="scientific">OM182 bacterium BACL3 MAG-120507-bin80</name>
    <dbReference type="NCBI Taxonomy" id="1655577"/>
    <lineage>
        <taxon>Bacteria</taxon>
        <taxon>Pseudomonadati</taxon>
        <taxon>Pseudomonadota</taxon>
        <taxon>Gammaproteobacteria</taxon>
        <taxon>OMG group</taxon>
        <taxon>OM182 clade</taxon>
    </lineage>
</organism>
<feature type="transmembrane region" description="Helical" evidence="1">
    <location>
        <begin position="20"/>
        <end position="42"/>
    </location>
</feature>
<dbReference type="PROSITE" id="PS51257">
    <property type="entry name" value="PROKAR_LIPOPROTEIN"/>
    <property type="match status" value="1"/>
</dbReference>
<comment type="caution">
    <text evidence="2">The sequence shown here is derived from an EMBL/GenBank/DDBJ whole genome shotgun (WGS) entry which is preliminary data.</text>
</comment>
<sequence>MKLSYFASAQNNSANCLLRFRVVIFAGFSLLSACAVAPGGYVRKLPNDAEVAQYNASVEPDERIVCRRETPVGTNVPRRLCRYIRDMEDTSRFHREQLKRVLR</sequence>
<accession>A0A0R2S5V3</accession>
<protein>
    <submittedName>
        <fullName evidence="2">Uncharacterized protein</fullName>
    </submittedName>
</protein>
<reference evidence="2 3" key="1">
    <citation type="submission" date="2015-10" db="EMBL/GenBank/DDBJ databases">
        <title>Metagenome-Assembled Genomes uncover a global brackish microbiome.</title>
        <authorList>
            <person name="Hugerth L.W."/>
            <person name="Larsson J."/>
            <person name="Alneberg J."/>
            <person name="Lindh M.V."/>
            <person name="Legrand C."/>
            <person name="Pinhassi J."/>
            <person name="Andersson A.F."/>
        </authorList>
    </citation>
    <scope>NUCLEOTIDE SEQUENCE [LARGE SCALE GENOMIC DNA]</scope>
    <source>
        <strain evidence="2">BACL4 MAG-120507-bin80</strain>
    </source>
</reference>
<dbReference type="EMBL" id="LIBB01000379">
    <property type="protein sequence ID" value="KRO70190.1"/>
    <property type="molecule type" value="Genomic_DNA"/>
</dbReference>
<keyword evidence="1" id="KW-0472">Membrane</keyword>
<dbReference type="AlphaFoldDB" id="A0A0R2S5V3"/>
<evidence type="ECO:0000313" key="2">
    <source>
        <dbReference type="EMBL" id="KRO70190.1"/>
    </source>
</evidence>
<keyword evidence="1" id="KW-1133">Transmembrane helix</keyword>
<evidence type="ECO:0000256" key="1">
    <source>
        <dbReference type="SAM" id="Phobius"/>
    </source>
</evidence>
<gene>
    <name evidence="2" type="ORF">ABR69_07705</name>
</gene>